<proteinExistence type="predicted"/>
<reference evidence="1 2" key="1">
    <citation type="submission" date="2018-02" db="EMBL/GenBank/DDBJ databases">
        <title>Draft genome sequencing of Burkholderia cepacia Y14-15.</title>
        <authorList>
            <person name="Zheng B.-X."/>
        </authorList>
    </citation>
    <scope>NUCLEOTIDE SEQUENCE [LARGE SCALE GENOMIC DNA]</scope>
    <source>
        <strain evidence="1 2">Y14-15</strain>
    </source>
</reference>
<dbReference type="EMBL" id="PUIQ01000009">
    <property type="protein sequence ID" value="PQP19712.1"/>
    <property type="molecule type" value="Genomic_DNA"/>
</dbReference>
<gene>
    <name evidence="1" type="ORF">C5615_09745</name>
</gene>
<sequence length="114" mass="12543">MLTFGWVPTVANYSGTATPVVRTAKFGDGYEQRAADGLNNVSSAFSVQFNGSEDKIRAIQAFLRAAGGADSFWWSPPLWDKPGAFYSPSWTEPTKDGNVYTMSAQFQQTFNVEE</sequence>
<dbReference type="Proteomes" id="UP000238206">
    <property type="component" value="Unassembled WGS sequence"/>
</dbReference>
<dbReference type="Pfam" id="PF05939">
    <property type="entry name" value="Phage_min_tail"/>
    <property type="match status" value="1"/>
</dbReference>
<dbReference type="RefSeq" id="WP_105390513.1">
    <property type="nucleotide sequence ID" value="NZ_PUIQ01000009.1"/>
</dbReference>
<dbReference type="AlphaFoldDB" id="A0A2S8IZE6"/>
<name>A0A2S8IZE6_BURCE</name>
<accession>A0A2S8IZE6</accession>
<organism evidence="1 2">
    <name type="scientific">Burkholderia cepacia</name>
    <name type="common">Pseudomonas cepacia</name>
    <dbReference type="NCBI Taxonomy" id="292"/>
    <lineage>
        <taxon>Bacteria</taxon>
        <taxon>Pseudomonadati</taxon>
        <taxon>Pseudomonadota</taxon>
        <taxon>Betaproteobacteria</taxon>
        <taxon>Burkholderiales</taxon>
        <taxon>Burkholderiaceae</taxon>
        <taxon>Burkholderia</taxon>
        <taxon>Burkholderia cepacia complex</taxon>
    </lineage>
</organism>
<comment type="caution">
    <text evidence="1">The sequence shown here is derived from an EMBL/GenBank/DDBJ whole genome shotgun (WGS) entry which is preliminary data.</text>
</comment>
<evidence type="ECO:0000313" key="1">
    <source>
        <dbReference type="EMBL" id="PQP19712.1"/>
    </source>
</evidence>
<evidence type="ECO:0000313" key="2">
    <source>
        <dbReference type="Proteomes" id="UP000238206"/>
    </source>
</evidence>
<dbReference type="InterPro" id="IPR010265">
    <property type="entry name" value="Phage_lambda_TipM"/>
</dbReference>
<protein>
    <submittedName>
        <fullName evidence="1">Phage tail protein</fullName>
    </submittedName>
</protein>